<evidence type="ECO:0000313" key="2">
    <source>
        <dbReference type="Proteomes" id="UP000188947"/>
    </source>
</evidence>
<comment type="caution">
    <text evidence="1">The sequence shown here is derived from an EMBL/GenBank/DDBJ whole genome shotgun (WGS) entry which is preliminary data.</text>
</comment>
<dbReference type="Proteomes" id="UP000188947">
    <property type="component" value="Unassembled WGS sequence"/>
</dbReference>
<accession>A0A1T3EWC8</accession>
<evidence type="ECO:0000313" key="1">
    <source>
        <dbReference type="EMBL" id="OOH94657.1"/>
    </source>
</evidence>
<dbReference type="OrthoDB" id="9759819at2"/>
<dbReference type="RefSeq" id="WP_070905263.1">
    <property type="nucleotide sequence ID" value="NZ_CP016378.1"/>
</dbReference>
<protein>
    <submittedName>
        <fullName evidence="1">Uncharacterized protein</fullName>
    </submittedName>
</protein>
<gene>
    <name evidence="1" type="ORF">BMF97_11465</name>
</gene>
<dbReference type="eggNOG" id="ENOG502ZZMK">
    <property type="taxonomic scope" value="Bacteria"/>
</dbReference>
<name>A0A1T3EWC8_ELIME</name>
<proteinExistence type="predicted"/>
<sequence length="94" mass="11138">MEHEIYLLKNYLEEVLKLEYLPDGSFGNLCFVHENPELRTEFRVSFTRDDILRYLKNSTDYPGIQDSDLFFSDIPSGIIFPKNPEIFWQVINSD</sequence>
<dbReference type="AlphaFoldDB" id="A0A1T3EWC8"/>
<reference evidence="1 2" key="1">
    <citation type="submission" date="2016-11" db="EMBL/GenBank/DDBJ databases">
        <title>Genome sequence and comparative genomic analysis of clinical strain Elizabethkingia meningoseptica 61421 PRCM.</title>
        <authorList>
            <person name="Wang M."/>
            <person name="Hu S."/>
            <person name="Cao L."/>
            <person name="Jiang T."/>
            <person name="Zhou Y."/>
            <person name="Ming D."/>
        </authorList>
    </citation>
    <scope>NUCLEOTIDE SEQUENCE [LARGE SCALE GENOMIC DNA]</scope>
    <source>
        <strain evidence="1 2">61421 PRCM</strain>
    </source>
</reference>
<dbReference type="STRING" id="238.BBD35_04585"/>
<organism evidence="1 2">
    <name type="scientific">Elizabethkingia meningoseptica</name>
    <name type="common">Chryseobacterium meningosepticum</name>
    <dbReference type="NCBI Taxonomy" id="238"/>
    <lineage>
        <taxon>Bacteria</taxon>
        <taxon>Pseudomonadati</taxon>
        <taxon>Bacteroidota</taxon>
        <taxon>Flavobacteriia</taxon>
        <taxon>Flavobacteriales</taxon>
        <taxon>Weeksellaceae</taxon>
        <taxon>Elizabethkingia</taxon>
    </lineage>
</organism>
<dbReference type="EMBL" id="MPOG01000013">
    <property type="protein sequence ID" value="OOH94657.1"/>
    <property type="molecule type" value="Genomic_DNA"/>
</dbReference>
<keyword evidence="2" id="KW-1185">Reference proteome</keyword>